<dbReference type="PANTHER" id="PTHR47970:SF12">
    <property type="entry name" value="KINESIN FAMILY MEMBER 11"/>
    <property type="match status" value="1"/>
</dbReference>
<dbReference type="Pfam" id="PF00225">
    <property type="entry name" value="Kinesin"/>
    <property type="match status" value="1"/>
</dbReference>
<dbReference type="SUPFAM" id="SSF52540">
    <property type="entry name" value="P-loop containing nucleoside triphosphate hydrolases"/>
    <property type="match status" value="1"/>
</dbReference>
<comment type="caution">
    <text evidence="5">Lacks conserved residue(s) required for the propagation of feature annotation.</text>
</comment>
<dbReference type="Gene3D" id="3.40.850.10">
    <property type="entry name" value="Kinesin motor domain"/>
    <property type="match status" value="1"/>
</dbReference>
<dbReference type="GO" id="GO:0072686">
    <property type="term" value="C:mitotic spindle"/>
    <property type="evidence" value="ECO:0007669"/>
    <property type="project" value="TreeGrafter"/>
</dbReference>
<name>A0A8X8YVS0_SALSN</name>
<dbReference type="AlphaFoldDB" id="A0A8X8YVS0"/>
<keyword evidence="3" id="KW-0505">Motor protein</keyword>
<comment type="subcellular location">
    <subcellularLocation>
        <location evidence="1">Cytoplasm</location>
        <location evidence="1">Cytoskeleton</location>
    </subcellularLocation>
</comment>
<evidence type="ECO:0000256" key="3">
    <source>
        <dbReference type="ARBA" id="ARBA00023175"/>
    </source>
</evidence>
<accession>A0A8X8YVS0</accession>
<dbReference type="InterPro" id="IPR001752">
    <property type="entry name" value="Kinesin_motor_dom"/>
</dbReference>
<dbReference type="GO" id="GO:0051231">
    <property type="term" value="P:spindle elongation"/>
    <property type="evidence" value="ECO:0007669"/>
    <property type="project" value="TreeGrafter"/>
</dbReference>
<comment type="similarity">
    <text evidence="5">Belongs to the TRAFAC class myosin-kinesin ATPase superfamily. Kinesin family.</text>
</comment>
<sequence length="696" mass="79095">MTTNTSHFTPKQLKSHALLVRGFNEELREKEFQLKYSVKVTFLELYNEEITDLLAPDDLSKLVLEDKQKKQLPLMEDGKGGVLVRGLEEEIVENTKVYASREKNGVYVPKERYYQEESERKAMADHIERMGVTIENHQKQIEELQSKYDLQIEQCTDLSKKLDATQKDLDQTSKLLANAKEELKESQHCIKEQDFIISEQKNSENALVHQACVLRAYLEKSLKDNASLFLKIAREDKLNSDNRSTLDNFRADLSKQLDTLCNLLPGSISRQCKYLQSVENLCNSFLLAHNTVNFSTICWLHKAGSNAALDELSAIASSNSHSIGEFLAAEDVEMNSVFVDLQQSLSNHQREMVDLARELRQVCICNLRFPISTSKKEVAVQPVPLRMKHRKNSSESLHGFIEKLDEESKRLGSHATKVDEVQTKCITDFSRAYEEQSRTDAQKLIADVITLVSDCMHSHKEMVDARLGDLNDSVIGNKMFLDGYVSTMDGITSDLKRKSKHCRMELLIQNGANTGDAALKRWQSSKQVLLDMGSQHASTIALHARSISESSELHDAEIESARVTVEKDAEESCNDIIRCFDDHWSEQERASVSEISATARAHSETVDDLKRDHSEHAACIQQHATDTFIQKYMDYEPTELIPVRCEPVIPSKSTIVESLRTMPMETLREEFRENHSFIVGKEVKIQAPRSPLSQIN</sequence>
<evidence type="ECO:0000313" key="8">
    <source>
        <dbReference type="EMBL" id="KAG6437221.1"/>
    </source>
</evidence>
<feature type="domain" description="Kinesin motor" evidence="7">
    <location>
        <begin position="1"/>
        <end position="95"/>
    </location>
</feature>
<keyword evidence="2" id="KW-0963">Cytoplasm</keyword>
<gene>
    <name evidence="8" type="ORF">SASPL_102133</name>
</gene>
<dbReference type="InterPro" id="IPR036961">
    <property type="entry name" value="Kinesin_motor_dom_sf"/>
</dbReference>
<dbReference type="GO" id="GO:0005524">
    <property type="term" value="F:ATP binding"/>
    <property type="evidence" value="ECO:0007669"/>
    <property type="project" value="InterPro"/>
</dbReference>
<keyword evidence="6" id="KW-0175">Coiled coil</keyword>
<evidence type="ECO:0000256" key="5">
    <source>
        <dbReference type="PROSITE-ProRule" id="PRU00283"/>
    </source>
</evidence>
<evidence type="ECO:0000256" key="4">
    <source>
        <dbReference type="ARBA" id="ARBA00023212"/>
    </source>
</evidence>
<evidence type="ECO:0000256" key="1">
    <source>
        <dbReference type="ARBA" id="ARBA00004245"/>
    </source>
</evidence>
<proteinExistence type="inferred from homology"/>
<feature type="coiled-coil region" evidence="6">
    <location>
        <begin position="127"/>
        <end position="189"/>
    </location>
</feature>
<evidence type="ECO:0000313" key="9">
    <source>
        <dbReference type="Proteomes" id="UP000298416"/>
    </source>
</evidence>
<keyword evidence="4" id="KW-0206">Cytoskeleton</keyword>
<dbReference type="GO" id="GO:0008017">
    <property type="term" value="F:microtubule binding"/>
    <property type="evidence" value="ECO:0007669"/>
    <property type="project" value="InterPro"/>
</dbReference>
<dbReference type="InterPro" id="IPR027417">
    <property type="entry name" value="P-loop_NTPase"/>
</dbReference>
<dbReference type="GO" id="GO:0008574">
    <property type="term" value="F:plus-end-directed microtubule motor activity"/>
    <property type="evidence" value="ECO:0007669"/>
    <property type="project" value="TreeGrafter"/>
</dbReference>
<comment type="caution">
    <text evidence="8">The sequence shown here is derived from an EMBL/GenBank/DDBJ whole genome shotgun (WGS) entry which is preliminary data.</text>
</comment>
<reference evidence="8" key="1">
    <citation type="submission" date="2018-01" db="EMBL/GenBank/DDBJ databases">
        <authorList>
            <person name="Mao J.F."/>
        </authorList>
    </citation>
    <scope>NUCLEOTIDE SEQUENCE</scope>
    <source>
        <strain evidence="8">Huo1</strain>
        <tissue evidence="8">Leaf</tissue>
    </source>
</reference>
<organism evidence="8">
    <name type="scientific">Salvia splendens</name>
    <name type="common">Scarlet sage</name>
    <dbReference type="NCBI Taxonomy" id="180675"/>
    <lineage>
        <taxon>Eukaryota</taxon>
        <taxon>Viridiplantae</taxon>
        <taxon>Streptophyta</taxon>
        <taxon>Embryophyta</taxon>
        <taxon>Tracheophyta</taxon>
        <taxon>Spermatophyta</taxon>
        <taxon>Magnoliopsida</taxon>
        <taxon>eudicotyledons</taxon>
        <taxon>Gunneridae</taxon>
        <taxon>Pentapetalae</taxon>
        <taxon>asterids</taxon>
        <taxon>lamiids</taxon>
        <taxon>Lamiales</taxon>
        <taxon>Lamiaceae</taxon>
        <taxon>Nepetoideae</taxon>
        <taxon>Mentheae</taxon>
        <taxon>Salviinae</taxon>
        <taxon>Salvia</taxon>
        <taxon>Salvia subgen. Calosphace</taxon>
        <taxon>core Calosphace</taxon>
    </lineage>
</organism>
<dbReference type="Proteomes" id="UP000298416">
    <property type="component" value="Unassembled WGS sequence"/>
</dbReference>
<dbReference type="EMBL" id="PNBA02000001">
    <property type="protein sequence ID" value="KAG6437221.1"/>
    <property type="molecule type" value="Genomic_DNA"/>
</dbReference>
<dbReference type="GO" id="GO:0090307">
    <property type="term" value="P:mitotic spindle assembly"/>
    <property type="evidence" value="ECO:0007669"/>
    <property type="project" value="TreeGrafter"/>
</dbReference>
<protein>
    <recommendedName>
        <fullName evidence="7">Kinesin motor domain-containing protein</fullName>
    </recommendedName>
</protein>
<evidence type="ECO:0000256" key="6">
    <source>
        <dbReference type="SAM" id="Coils"/>
    </source>
</evidence>
<dbReference type="PROSITE" id="PS50067">
    <property type="entry name" value="KINESIN_MOTOR_2"/>
    <property type="match status" value="1"/>
</dbReference>
<evidence type="ECO:0000259" key="7">
    <source>
        <dbReference type="PROSITE" id="PS50067"/>
    </source>
</evidence>
<dbReference type="GO" id="GO:0005876">
    <property type="term" value="C:spindle microtubule"/>
    <property type="evidence" value="ECO:0007669"/>
    <property type="project" value="TreeGrafter"/>
</dbReference>
<evidence type="ECO:0000256" key="2">
    <source>
        <dbReference type="ARBA" id="ARBA00022490"/>
    </source>
</evidence>
<dbReference type="GO" id="GO:0007018">
    <property type="term" value="P:microtubule-based movement"/>
    <property type="evidence" value="ECO:0007669"/>
    <property type="project" value="InterPro"/>
</dbReference>
<reference evidence="8" key="2">
    <citation type="submission" date="2020-08" db="EMBL/GenBank/DDBJ databases">
        <title>Plant Genome Project.</title>
        <authorList>
            <person name="Zhang R.-G."/>
        </authorList>
    </citation>
    <scope>NUCLEOTIDE SEQUENCE</scope>
    <source>
        <strain evidence="8">Huo1</strain>
        <tissue evidence="8">Leaf</tissue>
    </source>
</reference>
<dbReference type="PANTHER" id="PTHR47970">
    <property type="entry name" value="KINESIN-LIKE PROTEIN KIF11"/>
    <property type="match status" value="1"/>
</dbReference>
<dbReference type="InterPro" id="IPR047149">
    <property type="entry name" value="KIF11-like"/>
</dbReference>
<keyword evidence="9" id="KW-1185">Reference proteome</keyword>